<dbReference type="AlphaFoldDB" id="A0A183M1H3"/>
<reference evidence="1 2" key="1">
    <citation type="submission" date="2018-11" db="EMBL/GenBank/DDBJ databases">
        <authorList>
            <consortium name="Pathogen Informatics"/>
        </authorList>
    </citation>
    <scope>NUCLEOTIDE SEQUENCE [LARGE SCALE GENOMIC DNA]</scope>
    <source>
        <strain evidence="1 2">Zambia</strain>
    </source>
</reference>
<dbReference type="EMBL" id="UZAI01004880">
    <property type="protein sequence ID" value="VDO88199.1"/>
    <property type="molecule type" value="Genomic_DNA"/>
</dbReference>
<name>A0A183M1H3_9TREM</name>
<keyword evidence="2" id="KW-1185">Reference proteome</keyword>
<gene>
    <name evidence="1" type="ORF">SMRZ_LOCUS9899</name>
</gene>
<sequence length="237" mass="26760">SKEGEFPKIIHQAIKHSTTSRYPNPVHTQGYADNLLRSCDALHEDWRKFDQCLSCGKFHAFNSCKFRNSKFFKCGDIEHIQSVCNTNVHLTATNIKSCNSDSTESSIYNDDLSLSTIAIDSVESQSSSELNQIQNSCETTVSHQSIYQNSHAIVPGMVFPNDSHISDEIPCKSEEIMLSEHNYDRKPDVVLIDANFSNDPLLCNGIFNEFHENISEESNPYVISCITYPYDAFDPCE</sequence>
<feature type="non-terminal residue" evidence="1">
    <location>
        <position position="1"/>
    </location>
</feature>
<dbReference type="Proteomes" id="UP000277204">
    <property type="component" value="Unassembled WGS sequence"/>
</dbReference>
<evidence type="ECO:0000313" key="2">
    <source>
        <dbReference type="Proteomes" id="UP000277204"/>
    </source>
</evidence>
<accession>A0A183M1H3</accession>
<protein>
    <submittedName>
        <fullName evidence="1">Uncharacterized protein</fullName>
    </submittedName>
</protein>
<evidence type="ECO:0000313" key="1">
    <source>
        <dbReference type="EMBL" id="VDO88199.1"/>
    </source>
</evidence>
<proteinExistence type="predicted"/>
<organism evidence="1 2">
    <name type="scientific">Schistosoma margrebowiei</name>
    <dbReference type="NCBI Taxonomy" id="48269"/>
    <lineage>
        <taxon>Eukaryota</taxon>
        <taxon>Metazoa</taxon>
        <taxon>Spiralia</taxon>
        <taxon>Lophotrochozoa</taxon>
        <taxon>Platyhelminthes</taxon>
        <taxon>Trematoda</taxon>
        <taxon>Digenea</taxon>
        <taxon>Strigeidida</taxon>
        <taxon>Schistosomatoidea</taxon>
        <taxon>Schistosomatidae</taxon>
        <taxon>Schistosoma</taxon>
    </lineage>
</organism>